<protein>
    <recommendedName>
        <fullName evidence="8">Flagellar brake protein</fullName>
    </recommendedName>
</protein>
<evidence type="ECO:0000259" key="4">
    <source>
        <dbReference type="Pfam" id="PF07238"/>
    </source>
</evidence>
<keyword evidence="3" id="KW-0975">Bacterial flagellum</keyword>
<dbReference type="Proteomes" id="UP000004605">
    <property type="component" value="Unassembled WGS sequence"/>
</dbReference>
<evidence type="ECO:0000256" key="3">
    <source>
        <dbReference type="ARBA" id="ARBA00023143"/>
    </source>
</evidence>
<dbReference type="Pfam" id="PF12945">
    <property type="entry name" value="PilZNR"/>
    <property type="match status" value="1"/>
</dbReference>
<feature type="domain" description="Type III secretion system flagellar brake protein YcgR PilZN" evidence="5">
    <location>
        <begin position="16"/>
        <end position="104"/>
    </location>
</feature>
<dbReference type="InterPro" id="IPR009875">
    <property type="entry name" value="PilZ_domain"/>
</dbReference>
<evidence type="ECO:0000313" key="6">
    <source>
        <dbReference type="EMBL" id="EGU47784.1"/>
    </source>
</evidence>
<comment type="caution">
    <text evidence="6">The sequence shown here is derived from an EMBL/GenBank/DDBJ whole genome shotgun (WGS) entry which is preliminary data.</text>
</comment>
<name>F9RXK4_9VIBR</name>
<evidence type="ECO:0000259" key="5">
    <source>
        <dbReference type="Pfam" id="PF12945"/>
    </source>
</evidence>
<dbReference type="EMBL" id="AFWF01000018">
    <property type="protein sequence ID" value="EGU47784.1"/>
    <property type="molecule type" value="Genomic_DNA"/>
</dbReference>
<dbReference type="Pfam" id="PF07238">
    <property type="entry name" value="PilZ"/>
    <property type="match status" value="1"/>
</dbReference>
<dbReference type="GO" id="GO:0035438">
    <property type="term" value="F:cyclic-di-GMP binding"/>
    <property type="evidence" value="ECO:0007669"/>
    <property type="project" value="InterPro"/>
</dbReference>
<sequence length="219" mass="24289">MPQNNVEQLIPFLTAGLKLSVNLEFGPNDLHSFNADYIGCKLGQYMIIEFPKKSQEVLVMRQLNNVSVVIRAITHSKLGHIIAFKSSVLASISSPTGLLLIRMPQHFASKPIRNHERYPIDIPVQVVSNTVSYDATMVDFSITGCALYISGENSLSMESDLEINCEFSSFLPTNLAYSIVSIDKTLQGHKLGIKFDQAIELSSDFKHALLEKSFLATPL</sequence>
<evidence type="ECO:0008006" key="8">
    <source>
        <dbReference type="Google" id="ProtNLM"/>
    </source>
</evidence>
<keyword evidence="2" id="KW-0547">Nucleotide-binding</keyword>
<dbReference type="SUPFAM" id="SSF141371">
    <property type="entry name" value="PilZ domain-like"/>
    <property type="match status" value="2"/>
</dbReference>
<keyword evidence="1" id="KW-0973">c-di-GMP</keyword>
<dbReference type="Gene3D" id="2.30.110.10">
    <property type="entry name" value="Electron Transport, Fmn-binding Protein, Chain A"/>
    <property type="match status" value="1"/>
</dbReference>
<accession>F9RXK4</accession>
<dbReference type="AlphaFoldDB" id="F9RXK4"/>
<reference evidence="6 7" key="1">
    <citation type="journal article" date="2012" name="Int. J. Syst. Evol. Microbiol.">
        <title>Vibrio caribbeanicus sp. nov., isolated from the marine sponge Scleritoderma cyanea.</title>
        <authorList>
            <person name="Hoffmann M."/>
            <person name="Monday S.R."/>
            <person name="Allard M.W."/>
            <person name="Strain E.A."/>
            <person name="Whittaker P."/>
            <person name="Naum M."/>
            <person name="McCarthy P.J."/>
            <person name="Lopez J.V."/>
            <person name="Fischer M."/>
            <person name="Brown E.W."/>
        </authorList>
    </citation>
    <scope>NUCLEOTIDE SEQUENCE [LARGE SCALE GENOMIC DNA]</scope>
    <source>
        <strain evidence="6 7">ATCC 700023</strain>
    </source>
</reference>
<dbReference type="RefSeq" id="WP_006710626.1">
    <property type="nucleotide sequence ID" value="NZ_AFWF01000018.1"/>
</dbReference>
<dbReference type="Gene3D" id="2.40.10.220">
    <property type="entry name" value="predicted glycosyltransferase like domains"/>
    <property type="match status" value="1"/>
</dbReference>
<keyword evidence="7" id="KW-1185">Reference proteome</keyword>
<feature type="domain" description="PilZ" evidence="4">
    <location>
        <begin position="112"/>
        <end position="200"/>
    </location>
</feature>
<organism evidence="6 7">
    <name type="scientific">Vibrio ichthyoenteri ATCC 700023</name>
    <dbReference type="NCBI Taxonomy" id="870968"/>
    <lineage>
        <taxon>Bacteria</taxon>
        <taxon>Pseudomonadati</taxon>
        <taxon>Pseudomonadota</taxon>
        <taxon>Gammaproteobacteria</taxon>
        <taxon>Vibrionales</taxon>
        <taxon>Vibrionaceae</taxon>
        <taxon>Vibrio</taxon>
    </lineage>
</organism>
<dbReference type="InterPro" id="IPR009926">
    <property type="entry name" value="T3SS_YcgR_PilZN"/>
</dbReference>
<dbReference type="InterPro" id="IPR012349">
    <property type="entry name" value="Split_barrel_FMN-bd"/>
</dbReference>
<proteinExistence type="predicted"/>
<evidence type="ECO:0000313" key="7">
    <source>
        <dbReference type="Proteomes" id="UP000004605"/>
    </source>
</evidence>
<evidence type="ECO:0000256" key="1">
    <source>
        <dbReference type="ARBA" id="ARBA00022636"/>
    </source>
</evidence>
<evidence type="ECO:0000256" key="2">
    <source>
        <dbReference type="ARBA" id="ARBA00022741"/>
    </source>
</evidence>
<gene>
    <name evidence="6" type="ORF">VII00023_20362</name>
</gene>